<dbReference type="EMBL" id="QYUM01000002">
    <property type="protein sequence ID" value="RJF93262.1"/>
    <property type="molecule type" value="Genomic_DNA"/>
</dbReference>
<sequence>MSSLITRRQLVVAGLALPVAARAAPARRIIEGRHFVGTRPLVNDGWLDGGTALLAESYTTIRNCTFDNYGNGAIRAAQGGVDGLVVEDCSGSNFFRFFENSTWDSSPSSVLSNFTFRRITAQKLDRGMIQLKYGSNKGLIEDCIALAADDAVTYSCGFALVGDVRDVQYRRCESHRFFEVGRTASQYWNGDGFSDERTNSGIRYHGCIATQNADGGFDTKSAGVYLAECKARGNKKNYRLWNTGHLEHCQSETPTWRGGTGSTAHFAFQGGAGSRYVIRRPYVRATTTSTAPVFLFETTAPVVVDIYDADIRALGAPLIKVIGPEPVINWYPARASQKIFVKTERG</sequence>
<dbReference type="InterPro" id="IPR011050">
    <property type="entry name" value="Pectin_lyase_fold/virulence"/>
</dbReference>
<dbReference type="Proteomes" id="UP000286100">
    <property type="component" value="Unassembled WGS sequence"/>
</dbReference>
<dbReference type="AlphaFoldDB" id="A0A418WPS9"/>
<keyword evidence="2" id="KW-1185">Reference proteome</keyword>
<protein>
    <submittedName>
        <fullName evidence="1">Uncharacterized protein</fullName>
    </submittedName>
</protein>
<dbReference type="Gene3D" id="2.160.20.10">
    <property type="entry name" value="Single-stranded right-handed beta-helix, Pectin lyase-like"/>
    <property type="match status" value="1"/>
</dbReference>
<reference evidence="1 2" key="1">
    <citation type="submission" date="2018-09" db="EMBL/GenBank/DDBJ databases">
        <authorList>
            <person name="Zhu H."/>
        </authorList>
    </citation>
    <scope>NUCLEOTIDE SEQUENCE [LARGE SCALE GENOMIC DNA]</scope>
    <source>
        <strain evidence="1 2">K2R01-6</strain>
    </source>
</reference>
<dbReference type="OrthoDB" id="5483326at2"/>
<dbReference type="PROSITE" id="PS50231">
    <property type="entry name" value="RICIN_B_LECTIN"/>
    <property type="match status" value="1"/>
</dbReference>
<name>A0A418WPS9_9SPHN</name>
<evidence type="ECO:0000313" key="1">
    <source>
        <dbReference type="EMBL" id="RJF93262.1"/>
    </source>
</evidence>
<proteinExistence type="predicted"/>
<dbReference type="RefSeq" id="WP_119759540.1">
    <property type="nucleotide sequence ID" value="NZ_QYUM01000002.1"/>
</dbReference>
<organism evidence="1 2">
    <name type="scientific">Sphingomonas cavernae</name>
    <dbReference type="NCBI Taxonomy" id="2320861"/>
    <lineage>
        <taxon>Bacteria</taxon>
        <taxon>Pseudomonadati</taxon>
        <taxon>Pseudomonadota</taxon>
        <taxon>Alphaproteobacteria</taxon>
        <taxon>Sphingomonadales</taxon>
        <taxon>Sphingomonadaceae</taxon>
        <taxon>Sphingomonas</taxon>
    </lineage>
</organism>
<dbReference type="InterPro" id="IPR012334">
    <property type="entry name" value="Pectin_lyas_fold"/>
</dbReference>
<gene>
    <name evidence="1" type="ORF">D3876_02595</name>
</gene>
<accession>A0A418WPS9</accession>
<dbReference type="SUPFAM" id="SSF51126">
    <property type="entry name" value="Pectin lyase-like"/>
    <property type="match status" value="1"/>
</dbReference>
<evidence type="ECO:0000313" key="2">
    <source>
        <dbReference type="Proteomes" id="UP000286100"/>
    </source>
</evidence>
<comment type="caution">
    <text evidence="1">The sequence shown here is derived from an EMBL/GenBank/DDBJ whole genome shotgun (WGS) entry which is preliminary data.</text>
</comment>